<feature type="signal peptide" evidence="1">
    <location>
        <begin position="1"/>
        <end position="25"/>
    </location>
</feature>
<keyword evidence="1" id="KW-0732">Signal</keyword>
<accession>A0A7X0C7V8</accession>
<evidence type="ECO:0000256" key="1">
    <source>
        <dbReference type="SAM" id="SignalP"/>
    </source>
</evidence>
<dbReference type="RefSeq" id="WP_185087789.1">
    <property type="nucleotide sequence ID" value="NZ_JACHJB010000003.1"/>
</dbReference>
<dbReference type="Proteomes" id="UP000583800">
    <property type="component" value="Unassembled WGS sequence"/>
</dbReference>
<protein>
    <recommendedName>
        <fullName evidence="4">Secreted protein</fullName>
    </recommendedName>
</protein>
<sequence length="108" mass="11414">MTRSPALAAGTVSVLISLGGGVAEAADTARVARVSCNAPGAGDTTVWGKCWNNDNRTGEARLVYWCKNALNNGARQHSAGWKKIKPGKTVEFVGECTSKARDPAFHVR</sequence>
<evidence type="ECO:0008006" key="4">
    <source>
        <dbReference type="Google" id="ProtNLM"/>
    </source>
</evidence>
<evidence type="ECO:0000313" key="3">
    <source>
        <dbReference type="Proteomes" id="UP000583800"/>
    </source>
</evidence>
<organism evidence="2 3">
    <name type="scientific">Nonomuraea muscovyensis</name>
    <dbReference type="NCBI Taxonomy" id="1124761"/>
    <lineage>
        <taxon>Bacteria</taxon>
        <taxon>Bacillati</taxon>
        <taxon>Actinomycetota</taxon>
        <taxon>Actinomycetes</taxon>
        <taxon>Streptosporangiales</taxon>
        <taxon>Streptosporangiaceae</taxon>
        <taxon>Nonomuraea</taxon>
    </lineage>
</organism>
<keyword evidence="3" id="KW-1185">Reference proteome</keyword>
<dbReference type="AlphaFoldDB" id="A0A7X0C7V8"/>
<dbReference type="EMBL" id="JACHJB010000003">
    <property type="protein sequence ID" value="MBB6349912.1"/>
    <property type="molecule type" value="Genomic_DNA"/>
</dbReference>
<comment type="caution">
    <text evidence="2">The sequence shown here is derived from an EMBL/GenBank/DDBJ whole genome shotgun (WGS) entry which is preliminary data.</text>
</comment>
<evidence type="ECO:0000313" key="2">
    <source>
        <dbReference type="EMBL" id="MBB6349912.1"/>
    </source>
</evidence>
<name>A0A7X0C7V8_9ACTN</name>
<reference evidence="2 3" key="1">
    <citation type="submission" date="2020-08" db="EMBL/GenBank/DDBJ databases">
        <title>Sequencing the genomes of 1000 actinobacteria strains.</title>
        <authorList>
            <person name="Klenk H.-P."/>
        </authorList>
    </citation>
    <scope>NUCLEOTIDE SEQUENCE [LARGE SCALE GENOMIC DNA]</scope>
    <source>
        <strain evidence="2 3">DSM 45913</strain>
    </source>
</reference>
<proteinExistence type="predicted"/>
<feature type="chain" id="PRO_5031256078" description="Secreted protein" evidence="1">
    <location>
        <begin position="26"/>
        <end position="108"/>
    </location>
</feature>
<gene>
    <name evidence="2" type="ORF">FHU36_006484</name>
</gene>